<dbReference type="GO" id="GO:0016787">
    <property type="term" value="F:hydrolase activity"/>
    <property type="evidence" value="ECO:0007669"/>
    <property type="project" value="UniProtKB-KW"/>
</dbReference>
<gene>
    <name evidence="11" type="ORF">FSPOR_11532</name>
</gene>
<name>A0A395RGY6_FUSSP</name>
<keyword evidence="4 11" id="KW-0347">Helicase</keyword>
<dbReference type="SUPFAM" id="SSF52540">
    <property type="entry name" value="P-loop containing nucleoside triphosphate hydrolases"/>
    <property type="match status" value="1"/>
</dbReference>
<evidence type="ECO:0000313" key="11">
    <source>
        <dbReference type="EMBL" id="RGP59152.1"/>
    </source>
</evidence>
<dbReference type="Gene3D" id="2.60.40.10">
    <property type="entry name" value="Immunoglobulins"/>
    <property type="match status" value="1"/>
</dbReference>
<feature type="compositionally biased region" description="Low complexity" evidence="8">
    <location>
        <begin position="292"/>
        <end position="303"/>
    </location>
</feature>
<protein>
    <recommendedName>
        <fullName evidence="1">RNA helicase</fullName>
        <ecNumber evidence="1">3.6.4.13</ecNumber>
    </recommendedName>
</protein>
<dbReference type="SMART" id="SM00487">
    <property type="entry name" value="DEXDc"/>
    <property type="match status" value="1"/>
</dbReference>
<feature type="region of interest" description="Disordered" evidence="8">
    <location>
        <begin position="101"/>
        <end position="165"/>
    </location>
</feature>
<feature type="domain" description="Helicase C-terminal" evidence="10">
    <location>
        <begin position="935"/>
        <end position="1087"/>
    </location>
</feature>
<evidence type="ECO:0000256" key="2">
    <source>
        <dbReference type="ARBA" id="ARBA00022741"/>
    </source>
</evidence>
<evidence type="ECO:0000256" key="7">
    <source>
        <dbReference type="ARBA" id="ARBA00047984"/>
    </source>
</evidence>
<dbReference type="EMBL" id="PXOF01000233">
    <property type="protein sequence ID" value="RGP59152.1"/>
    <property type="molecule type" value="Genomic_DNA"/>
</dbReference>
<organism evidence="11 12">
    <name type="scientific">Fusarium sporotrichioides</name>
    <dbReference type="NCBI Taxonomy" id="5514"/>
    <lineage>
        <taxon>Eukaryota</taxon>
        <taxon>Fungi</taxon>
        <taxon>Dikarya</taxon>
        <taxon>Ascomycota</taxon>
        <taxon>Pezizomycotina</taxon>
        <taxon>Sordariomycetes</taxon>
        <taxon>Hypocreomycetidae</taxon>
        <taxon>Hypocreales</taxon>
        <taxon>Nectriaceae</taxon>
        <taxon>Fusarium</taxon>
    </lineage>
</organism>
<feature type="compositionally biased region" description="Basic and acidic residues" evidence="8">
    <location>
        <begin position="583"/>
        <end position="601"/>
    </location>
</feature>
<dbReference type="AlphaFoldDB" id="A0A395RGY6"/>
<evidence type="ECO:0000256" key="1">
    <source>
        <dbReference type="ARBA" id="ARBA00012552"/>
    </source>
</evidence>
<dbReference type="Proteomes" id="UP000266152">
    <property type="component" value="Unassembled WGS sequence"/>
</dbReference>
<dbReference type="InterPro" id="IPR014001">
    <property type="entry name" value="Helicase_ATP-bd"/>
</dbReference>
<reference evidence="11 12" key="1">
    <citation type="journal article" date="2018" name="PLoS Pathog.">
        <title>Evolution of structural diversity of trichothecenes, a family of toxins produced by plant pathogenic and entomopathogenic fungi.</title>
        <authorList>
            <person name="Proctor R.H."/>
            <person name="McCormick S.P."/>
            <person name="Kim H.S."/>
            <person name="Cardoza R.E."/>
            <person name="Stanley A.M."/>
            <person name="Lindo L."/>
            <person name="Kelly A."/>
            <person name="Brown D.W."/>
            <person name="Lee T."/>
            <person name="Vaughan M.M."/>
            <person name="Alexander N.J."/>
            <person name="Busman M."/>
            <person name="Gutierrez S."/>
        </authorList>
    </citation>
    <scope>NUCLEOTIDE SEQUENCE [LARGE SCALE GENOMIC DNA]</scope>
    <source>
        <strain evidence="11 12">NRRL 3299</strain>
    </source>
</reference>
<dbReference type="InterPro" id="IPR011545">
    <property type="entry name" value="DEAD/DEAH_box_helicase_dom"/>
</dbReference>
<proteinExistence type="predicted"/>
<evidence type="ECO:0000256" key="3">
    <source>
        <dbReference type="ARBA" id="ARBA00022801"/>
    </source>
</evidence>
<dbReference type="SMART" id="SM00490">
    <property type="entry name" value="HELICc"/>
    <property type="match status" value="1"/>
</dbReference>
<dbReference type="Pfam" id="PF00270">
    <property type="entry name" value="DEAD"/>
    <property type="match status" value="1"/>
</dbReference>
<sequence length="1087" mass="119985">MSPKTSFTITYNKPGTVPPVFLAGSFSDPQWELQEMECITDQNGEHMFRSEVMLELEQDYQFKLRIGHDNWWVLAENYPTATDDSGNENNVVRAQKLTEEQIAPSGVDTPEIKLNPATQSNVTPSEANNVEHITQDSKAPLFAHESPGDDAEEDAEDNGDDEENNIPLFAHESLGNDIKGEDSEDFKAPLFAHESLVDDSKDDSEEMKMPLFAHECLGAYDLGDDTDHDNTLNVNSSPGQTSKIKTVHDKTAELDVNDPTLESFPSDRGSILGAIRSIQTHLGEDQTHLDDIPSSPRVISSRRTSLDSNDDLCLSPASLSPTITRRRDSRPSHSFGRTRSAVSLGSIEEEPKPSPNRQSKGPPIVSLPNPNSRDKVFGQKSPPSEEDEAVVMKTSEVKPSAKTSGESPSQVESYPAQNTQHENPPSAVTTERISDDMQSEAVDGRTNNDSLAAKSLQHEASSGSKSEPAHSLQNAQTAPIPNSEKSEKVVKKTAPSGGSSQPPRGNVVPIQRLASQHFKPRPSRMVLSDRVGQAPPSRDDRQRRREAPGPFGGMNRRVANIDPARRAGRQRAVAGKDSTGSNTRERDNRRGGTRDGDDRKALKMQRALATVSYGKRMMTKDILTEYDSFDNFDLIPVLQVAVNEELFKGMTDIKPTPVQKLAIPALIGQKSPDDLKKPTDEMRSFLLAAETGSGKTLAYLLPAVDALKTAEAADPELKAYRERWEIEKERQLAGNSKGKPFDEPHPTMARPKVVILVPTAELAHQVTKTSKSLSHVAKFKTELLSSDLKPQQIQRNLYGPRGVDIIVSTPHLLASIADSDPNILSRVTHLIVDEADSLFDRSFAPVTTSIVERAMPSLKQFVCCSATIPRKLNNYLATNYPKMTRITTPNLHAIPRRVQLGVIDVSREPYRNNKDLACADAIYSIGREASNHEGPVKGEVDVRRIMVFVNEREKTEELAEYLREKGINAEALHRDTPEKRHGEVLETFTSPDPLRIPTPTLNAKKRSLPNVRVLVVTDLASRGIDTLAVRHVILYHVPHTTIDFIHRLGRAGRMGRRGRGIVLVGNDDRKDVVAEVKNSMFRGTALI</sequence>
<dbReference type="Gene3D" id="3.40.50.300">
    <property type="entry name" value="P-loop containing nucleotide triphosphate hydrolases"/>
    <property type="match status" value="2"/>
</dbReference>
<feature type="compositionally biased region" description="Basic and acidic residues" evidence="8">
    <location>
        <begin position="537"/>
        <end position="547"/>
    </location>
</feature>
<evidence type="ECO:0000313" key="12">
    <source>
        <dbReference type="Proteomes" id="UP000266152"/>
    </source>
</evidence>
<keyword evidence="12" id="KW-1185">Reference proteome</keyword>
<comment type="caution">
    <text evidence="11">The sequence shown here is derived from an EMBL/GenBank/DDBJ whole genome shotgun (WGS) entry which is preliminary data.</text>
</comment>
<dbReference type="GO" id="GO:0005524">
    <property type="term" value="F:ATP binding"/>
    <property type="evidence" value="ECO:0007669"/>
    <property type="project" value="UniProtKB-KW"/>
</dbReference>
<accession>A0A395RGY6</accession>
<keyword evidence="3" id="KW-0378">Hydrolase</keyword>
<evidence type="ECO:0000256" key="8">
    <source>
        <dbReference type="SAM" id="MobiDB-lite"/>
    </source>
</evidence>
<dbReference type="InterPro" id="IPR027417">
    <property type="entry name" value="P-loop_NTPase"/>
</dbReference>
<dbReference type="InterPro" id="IPR013783">
    <property type="entry name" value="Ig-like_fold"/>
</dbReference>
<feature type="compositionally biased region" description="Polar residues" evidence="8">
    <location>
        <begin position="401"/>
        <end position="431"/>
    </location>
</feature>
<keyword evidence="5" id="KW-0067">ATP-binding</keyword>
<evidence type="ECO:0000256" key="6">
    <source>
        <dbReference type="ARBA" id="ARBA00022884"/>
    </source>
</evidence>
<keyword evidence="6" id="KW-0694">RNA-binding</keyword>
<dbReference type="Pfam" id="PF00271">
    <property type="entry name" value="Helicase_C"/>
    <property type="match status" value="1"/>
</dbReference>
<evidence type="ECO:0000259" key="10">
    <source>
        <dbReference type="PROSITE" id="PS51194"/>
    </source>
</evidence>
<dbReference type="EC" id="3.6.4.13" evidence="1"/>
<evidence type="ECO:0000259" key="9">
    <source>
        <dbReference type="PROSITE" id="PS51192"/>
    </source>
</evidence>
<feature type="compositionally biased region" description="Polar residues" evidence="8">
    <location>
        <begin position="458"/>
        <end position="480"/>
    </location>
</feature>
<dbReference type="GO" id="GO:0003723">
    <property type="term" value="F:RNA binding"/>
    <property type="evidence" value="ECO:0007669"/>
    <property type="project" value="UniProtKB-KW"/>
</dbReference>
<evidence type="ECO:0000256" key="4">
    <source>
        <dbReference type="ARBA" id="ARBA00022806"/>
    </source>
</evidence>
<feature type="region of interest" description="Disordered" evidence="8">
    <location>
        <begin position="285"/>
        <end position="602"/>
    </location>
</feature>
<dbReference type="STRING" id="5514.A0A395RGY6"/>
<keyword evidence="2" id="KW-0547">Nucleotide-binding</keyword>
<dbReference type="PANTHER" id="PTHR47960">
    <property type="entry name" value="DEAD-BOX ATP-DEPENDENT RNA HELICASE 50"/>
    <property type="match status" value="1"/>
</dbReference>
<feature type="compositionally biased region" description="Acidic residues" evidence="8">
    <location>
        <begin position="148"/>
        <end position="164"/>
    </location>
</feature>
<dbReference type="SUPFAM" id="SSF81296">
    <property type="entry name" value="E set domains"/>
    <property type="match status" value="1"/>
</dbReference>
<dbReference type="InterPro" id="IPR014756">
    <property type="entry name" value="Ig_E-set"/>
</dbReference>
<dbReference type="PROSITE" id="PS51192">
    <property type="entry name" value="HELICASE_ATP_BIND_1"/>
    <property type="match status" value="1"/>
</dbReference>
<dbReference type="InterPro" id="IPR001650">
    <property type="entry name" value="Helicase_C-like"/>
</dbReference>
<comment type="catalytic activity">
    <reaction evidence="7">
        <text>ATP + H2O = ADP + phosphate + H(+)</text>
        <dbReference type="Rhea" id="RHEA:13065"/>
        <dbReference type="ChEBI" id="CHEBI:15377"/>
        <dbReference type="ChEBI" id="CHEBI:15378"/>
        <dbReference type="ChEBI" id="CHEBI:30616"/>
        <dbReference type="ChEBI" id="CHEBI:43474"/>
        <dbReference type="ChEBI" id="CHEBI:456216"/>
        <dbReference type="EC" id="3.6.4.13"/>
    </reaction>
</comment>
<dbReference type="GO" id="GO:0003724">
    <property type="term" value="F:RNA helicase activity"/>
    <property type="evidence" value="ECO:0007669"/>
    <property type="project" value="UniProtKB-EC"/>
</dbReference>
<feature type="compositionally biased region" description="Polar residues" evidence="8">
    <location>
        <begin position="116"/>
        <end position="132"/>
    </location>
</feature>
<evidence type="ECO:0000256" key="5">
    <source>
        <dbReference type="ARBA" id="ARBA00022840"/>
    </source>
</evidence>
<dbReference type="CDD" id="cd02859">
    <property type="entry name" value="E_set_AMPKbeta_like_N"/>
    <property type="match status" value="1"/>
</dbReference>
<feature type="domain" description="Helicase ATP-binding" evidence="9">
    <location>
        <begin position="676"/>
        <end position="886"/>
    </location>
</feature>
<dbReference type="PROSITE" id="PS51194">
    <property type="entry name" value="HELICASE_CTER"/>
    <property type="match status" value="1"/>
</dbReference>